<feature type="non-terminal residue" evidence="1">
    <location>
        <position position="1"/>
    </location>
</feature>
<reference evidence="1" key="1">
    <citation type="submission" date="2015-06" db="EMBL/GenBank/DDBJ databases">
        <authorList>
            <person name="Hoefler B.C."/>
            <person name="Straight P.D."/>
        </authorList>
    </citation>
    <scope>NUCLEOTIDE SEQUENCE</scope>
</reference>
<dbReference type="EMBL" id="GDHF01005419">
    <property type="protein sequence ID" value="JAI46895.1"/>
    <property type="molecule type" value="Transcribed_RNA"/>
</dbReference>
<dbReference type="AlphaFoldDB" id="A0A0K8W7Q5"/>
<evidence type="ECO:0000313" key="1">
    <source>
        <dbReference type="EMBL" id="JAI46895.1"/>
    </source>
</evidence>
<accession>A0A0K8W7Q5</accession>
<name>A0A0K8W7Q5_BACLA</name>
<proteinExistence type="predicted"/>
<protein>
    <submittedName>
        <fullName evidence="1">Uncharacterized protein</fullName>
    </submittedName>
</protein>
<sequence length="135" mass="14982">NQKIADKFLQTKHLPGAGAVDISLHNSLNSVKGSIYAPFIYQLADDEIIDGLKDQGVSDVYKFTNHTPLTEYSRVKCANCDGEHPSSFNACPKFVQSKEILKIKTIHKCSMREAINLYKSLMPSTPSPFSYANVT</sequence>
<gene>
    <name evidence="1" type="ORF">c1_g5_i1</name>
</gene>
<organism evidence="1">
    <name type="scientific">Bactrocera latifrons</name>
    <name type="common">Malaysian fruit fly</name>
    <name type="synonym">Chaetodacus latifrons</name>
    <dbReference type="NCBI Taxonomy" id="174628"/>
    <lineage>
        <taxon>Eukaryota</taxon>
        <taxon>Metazoa</taxon>
        <taxon>Ecdysozoa</taxon>
        <taxon>Arthropoda</taxon>
        <taxon>Hexapoda</taxon>
        <taxon>Insecta</taxon>
        <taxon>Pterygota</taxon>
        <taxon>Neoptera</taxon>
        <taxon>Endopterygota</taxon>
        <taxon>Diptera</taxon>
        <taxon>Brachycera</taxon>
        <taxon>Muscomorpha</taxon>
        <taxon>Tephritoidea</taxon>
        <taxon>Tephritidae</taxon>
        <taxon>Bactrocera</taxon>
        <taxon>Bactrocera</taxon>
    </lineage>
</organism>
<feature type="non-terminal residue" evidence="1">
    <location>
        <position position="135"/>
    </location>
</feature>